<keyword evidence="3" id="KW-0539">Nucleus</keyword>
<dbReference type="FunFam" id="1.20.5.170:FF:000067">
    <property type="entry name" value="BZIP transcription factor"/>
    <property type="match status" value="1"/>
</dbReference>
<name>A0A9W8Y9S3_9PLEO</name>
<evidence type="ECO:0000313" key="7">
    <source>
        <dbReference type="EMBL" id="KAJ4371392.1"/>
    </source>
</evidence>
<dbReference type="PANTHER" id="PTHR40621:SF6">
    <property type="entry name" value="AP-1-LIKE TRANSCRIPTION FACTOR YAP1-RELATED"/>
    <property type="match status" value="1"/>
</dbReference>
<dbReference type="Proteomes" id="UP001140560">
    <property type="component" value="Unassembled WGS sequence"/>
</dbReference>
<dbReference type="OrthoDB" id="5380163at2759"/>
<accession>A0A9W8Y9S3</accession>
<dbReference type="Gene3D" id="1.20.5.170">
    <property type="match status" value="1"/>
</dbReference>
<feature type="compositionally biased region" description="Basic and acidic residues" evidence="5">
    <location>
        <begin position="178"/>
        <end position="187"/>
    </location>
</feature>
<evidence type="ECO:0000256" key="5">
    <source>
        <dbReference type="SAM" id="MobiDB-lite"/>
    </source>
</evidence>
<reference evidence="7" key="1">
    <citation type="submission" date="2022-10" db="EMBL/GenBank/DDBJ databases">
        <title>Tapping the CABI collections for fungal endophytes: first genome assemblies for Collariella, Neodidymelliopsis, Ascochyta clinopodiicola, Didymella pomorum, Didymosphaeria variabile, Neocosmospora piperis and Neocucurbitaria cava.</title>
        <authorList>
            <person name="Hill R."/>
        </authorList>
    </citation>
    <scope>NUCLEOTIDE SEQUENCE</scope>
    <source>
        <strain evidence="7">IMI 356814</strain>
    </source>
</reference>
<feature type="compositionally biased region" description="Polar residues" evidence="5">
    <location>
        <begin position="37"/>
        <end position="57"/>
    </location>
</feature>
<evidence type="ECO:0000256" key="1">
    <source>
        <dbReference type="ARBA" id="ARBA00004123"/>
    </source>
</evidence>
<evidence type="ECO:0000256" key="3">
    <source>
        <dbReference type="ARBA" id="ARBA00023242"/>
    </source>
</evidence>
<dbReference type="AlphaFoldDB" id="A0A9W8Y9S3"/>
<dbReference type="InterPro" id="IPR050936">
    <property type="entry name" value="AP-1-like"/>
</dbReference>
<proteinExistence type="inferred from homology"/>
<comment type="caution">
    <text evidence="7">The sequence shown here is derived from an EMBL/GenBank/DDBJ whole genome shotgun (WGS) entry which is preliminary data.</text>
</comment>
<dbReference type="GO" id="GO:0000976">
    <property type="term" value="F:transcription cis-regulatory region binding"/>
    <property type="evidence" value="ECO:0007669"/>
    <property type="project" value="InterPro"/>
</dbReference>
<gene>
    <name evidence="7" type="primary">YAP1</name>
    <name evidence="7" type="ORF">N0V83_004609</name>
</gene>
<dbReference type="EMBL" id="JAPEUY010000007">
    <property type="protein sequence ID" value="KAJ4371392.1"/>
    <property type="molecule type" value="Genomic_DNA"/>
</dbReference>
<dbReference type="GO" id="GO:0001228">
    <property type="term" value="F:DNA-binding transcription activator activity, RNA polymerase II-specific"/>
    <property type="evidence" value="ECO:0007669"/>
    <property type="project" value="TreeGrafter"/>
</dbReference>
<dbReference type="InterPro" id="IPR004827">
    <property type="entry name" value="bZIP"/>
</dbReference>
<protein>
    <submittedName>
        <fullName evidence="7">DNA-binding transcription factor yap1</fullName>
    </submittedName>
</protein>
<evidence type="ECO:0000259" key="6">
    <source>
        <dbReference type="PROSITE" id="PS50217"/>
    </source>
</evidence>
<dbReference type="Pfam" id="PF00170">
    <property type="entry name" value="bZIP_1"/>
    <property type="match status" value="1"/>
</dbReference>
<keyword evidence="7" id="KW-0238">DNA-binding</keyword>
<feature type="region of interest" description="Disordered" evidence="5">
    <location>
        <begin position="272"/>
        <end position="405"/>
    </location>
</feature>
<feature type="compositionally biased region" description="Low complexity" evidence="5">
    <location>
        <begin position="366"/>
        <end position="388"/>
    </location>
</feature>
<dbReference type="InterPro" id="IPR013910">
    <property type="entry name" value="TF_PAP1"/>
</dbReference>
<evidence type="ECO:0000313" key="8">
    <source>
        <dbReference type="Proteomes" id="UP001140560"/>
    </source>
</evidence>
<dbReference type="InterPro" id="IPR023167">
    <property type="entry name" value="Yap1_redox_dom_sf"/>
</dbReference>
<feature type="compositionally biased region" description="Low complexity" evidence="5">
    <location>
        <begin position="275"/>
        <end position="289"/>
    </location>
</feature>
<dbReference type="Gene3D" id="1.10.238.100">
    <property type="entry name" value="YAP1 redox domain. Chain B"/>
    <property type="match status" value="1"/>
</dbReference>
<feature type="compositionally biased region" description="Polar residues" evidence="5">
    <location>
        <begin position="389"/>
        <end position="405"/>
    </location>
</feature>
<dbReference type="GO" id="GO:0034599">
    <property type="term" value="P:cellular response to oxidative stress"/>
    <property type="evidence" value="ECO:0007669"/>
    <property type="project" value="UniProtKB-ARBA"/>
</dbReference>
<dbReference type="GO" id="GO:0090575">
    <property type="term" value="C:RNA polymerase II transcription regulator complex"/>
    <property type="evidence" value="ECO:0007669"/>
    <property type="project" value="TreeGrafter"/>
</dbReference>
<feature type="compositionally biased region" description="Basic and acidic residues" evidence="5">
    <location>
        <begin position="140"/>
        <end position="152"/>
    </location>
</feature>
<dbReference type="SMART" id="SM00338">
    <property type="entry name" value="BRLZ"/>
    <property type="match status" value="1"/>
</dbReference>
<dbReference type="PANTHER" id="PTHR40621">
    <property type="entry name" value="TRANSCRIPTION FACTOR KAPC-RELATED"/>
    <property type="match status" value="1"/>
</dbReference>
<evidence type="ECO:0000256" key="2">
    <source>
        <dbReference type="ARBA" id="ARBA00004496"/>
    </source>
</evidence>
<feature type="compositionally biased region" description="Polar residues" evidence="5">
    <location>
        <begin position="64"/>
        <end position="81"/>
    </location>
</feature>
<dbReference type="SUPFAM" id="SSF111430">
    <property type="entry name" value="YAP1 redox domain"/>
    <property type="match status" value="1"/>
</dbReference>
<sequence length="634" mass="68317">MAGTNDFQNGAPFYLDATQQDLLLAALASNNQNPNDIFSTGLENNSNHKGSLSNSQFPYPANNLDPTYFTSPQQSTPTTGFDNIGVDESPFVDYIDGDTSFDFDNADNGDLMIGALPGDSPGDGNEKRKSPDDDDEEEEGGGKRREGEDKQAKKPGRKPLTSEPTTKRKAQNRAAQRAFRERKEKHLKDLETKVQELEKASDATNHENGLLRAQVQRLQMELREYRKRLSLNSTGINRTPPVASGFSSLLNNNNSSFSFDFPRFGGLPGTQFLDNSASTKNKPTSKSSSVLGRHNSTGGTGSPANQVNSSTTTSPSNMGNSPTTNGVQRSGSLNGFFGHNNTAMNNASRASTDSVSTAQSRVFQFNSGSSTHSDSPSSSTSPNAQDSSCGTSPEPSHTSPGQQRDTIVDGYVCTGNSEGEVLFCEKLNMACGNPRNPVPRAMSKSDDKPSPAVINAAKSPTPAPALNGIDYFANQNGGQFDPTLFGEYRDTQTAIVGDGDFTGGFFNDAFLNAGYGSPFHFGDTPAVQKPNPLEEIERIQDGEDEVVPGEDINSMLNCHKIWSVSSIESTNFKRLIPSRDKLSSRPDFKDGTIDIDNLCSELRAKARCSESGVVVDHKDVEAALKRLPQDKLPA</sequence>
<dbReference type="CDD" id="cd14688">
    <property type="entry name" value="bZIP_YAP"/>
    <property type="match status" value="1"/>
</dbReference>
<dbReference type="PROSITE" id="PS50217">
    <property type="entry name" value="BZIP"/>
    <property type="match status" value="1"/>
</dbReference>
<keyword evidence="8" id="KW-1185">Reference proteome</keyword>
<comment type="subcellular location">
    <subcellularLocation>
        <location evidence="2">Cytoplasm</location>
    </subcellularLocation>
    <subcellularLocation>
        <location evidence="1">Nucleus</location>
    </subcellularLocation>
</comment>
<dbReference type="PROSITE" id="PS00036">
    <property type="entry name" value="BZIP_BASIC"/>
    <property type="match status" value="1"/>
</dbReference>
<comment type="similarity">
    <text evidence="4">Belongs to the bZIP family. YAP subfamily.</text>
</comment>
<feature type="region of interest" description="Disordered" evidence="5">
    <location>
        <begin position="105"/>
        <end position="187"/>
    </location>
</feature>
<feature type="region of interest" description="Disordered" evidence="5">
    <location>
        <begin position="37"/>
        <end position="83"/>
    </location>
</feature>
<dbReference type="Pfam" id="PF08601">
    <property type="entry name" value="PAP1"/>
    <property type="match status" value="1"/>
</dbReference>
<dbReference type="InterPro" id="IPR046347">
    <property type="entry name" value="bZIP_sf"/>
</dbReference>
<organism evidence="7 8">
    <name type="scientific">Neocucurbitaria cava</name>
    <dbReference type="NCBI Taxonomy" id="798079"/>
    <lineage>
        <taxon>Eukaryota</taxon>
        <taxon>Fungi</taxon>
        <taxon>Dikarya</taxon>
        <taxon>Ascomycota</taxon>
        <taxon>Pezizomycotina</taxon>
        <taxon>Dothideomycetes</taxon>
        <taxon>Pleosporomycetidae</taxon>
        <taxon>Pleosporales</taxon>
        <taxon>Pleosporineae</taxon>
        <taxon>Cucurbitariaceae</taxon>
        <taxon>Neocucurbitaria</taxon>
    </lineage>
</organism>
<dbReference type="SUPFAM" id="SSF57959">
    <property type="entry name" value="Leucine zipper domain"/>
    <property type="match status" value="1"/>
</dbReference>
<feature type="compositionally biased region" description="Polar residues" evidence="5">
    <location>
        <begin position="294"/>
        <end position="365"/>
    </location>
</feature>
<evidence type="ECO:0000256" key="4">
    <source>
        <dbReference type="ARBA" id="ARBA00038132"/>
    </source>
</evidence>
<dbReference type="GO" id="GO:0005737">
    <property type="term" value="C:cytoplasm"/>
    <property type="evidence" value="ECO:0007669"/>
    <property type="project" value="UniProtKB-SubCell"/>
</dbReference>
<feature type="domain" description="BZIP" evidence="6">
    <location>
        <begin position="162"/>
        <end position="225"/>
    </location>
</feature>